<dbReference type="EMBL" id="RCCB01000010">
    <property type="protein sequence ID" value="RLJ34712.1"/>
    <property type="molecule type" value="Genomic_DNA"/>
</dbReference>
<keyword evidence="1" id="KW-0812">Transmembrane</keyword>
<dbReference type="Pfam" id="PF12412">
    <property type="entry name" value="DUF3667"/>
    <property type="match status" value="1"/>
</dbReference>
<feature type="transmembrane region" description="Helical" evidence="1">
    <location>
        <begin position="225"/>
        <end position="253"/>
    </location>
</feature>
<dbReference type="Proteomes" id="UP000275027">
    <property type="component" value="Unassembled WGS sequence"/>
</dbReference>
<organism evidence="3 5">
    <name type="scientific">Flavobacterium lindanitolerans</name>
    <dbReference type="NCBI Taxonomy" id="428988"/>
    <lineage>
        <taxon>Bacteria</taxon>
        <taxon>Pseudomonadati</taxon>
        <taxon>Bacteroidota</taxon>
        <taxon>Flavobacteriia</taxon>
        <taxon>Flavobacteriales</taxon>
        <taxon>Flavobacteriaceae</taxon>
        <taxon>Flavobacterium</taxon>
    </lineage>
</organism>
<keyword evidence="1" id="KW-1133">Transmembrane helix</keyword>
<feature type="transmembrane region" description="Helical" evidence="1">
    <location>
        <begin position="192"/>
        <end position="213"/>
    </location>
</feature>
<evidence type="ECO:0000313" key="4">
    <source>
        <dbReference type="Proteomes" id="UP000233767"/>
    </source>
</evidence>
<proteinExistence type="predicted"/>
<dbReference type="AlphaFoldDB" id="A0A497UVC6"/>
<evidence type="ECO:0000256" key="1">
    <source>
        <dbReference type="SAM" id="Phobius"/>
    </source>
</evidence>
<reference evidence="3 5" key="2">
    <citation type="submission" date="2018-10" db="EMBL/GenBank/DDBJ databases">
        <title>Genomic Encyclopedia of Archaeal and Bacterial Type Strains, Phase II (KMG-II): from individual species to whole genera.</title>
        <authorList>
            <person name="Goeker M."/>
        </authorList>
    </citation>
    <scope>NUCLEOTIDE SEQUENCE [LARGE SCALE GENOMIC DNA]</scope>
    <source>
        <strain evidence="3 5">DSM 21886</strain>
    </source>
</reference>
<gene>
    <name evidence="2" type="ORF">B0G92_1432</name>
    <name evidence="3" type="ORF">CLV50_0072</name>
</gene>
<feature type="transmembrane region" description="Helical" evidence="1">
    <location>
        <begin position="78"/>
        <end position="96"/>
    </location>
</feature>
<dbReference type="EMBL" id="PJND01000007">
    <property type="protein sequence ID" value="PKW29787.1"/>
    <property type="molecule type" value="Genomic_DNA"/>
</dbReference>
<dbReference type="Proteomes" id="UP000233767">
    <property type="component" value="Unassembled WGS sequence"/>
</dbReference>
<keyword evidence="4" id="KW-1185">Reference proteome</keyword>
<evidence type="ECO:0000313" key="2">
    <source>
        <dbReference type="EMBL" id="PKW29787.1"/>
    </source>
</evidence>
<sequence>MENNCLNCSRPITENFCSNCGQKKYKRIDRKYLIDEVQYLAVHTNKGFFYSLKNVARNPGKTAKKFIDGDRVNHYKPILLAFVLSGISAFLSFKVIKSDVIMENYMQQIYGQQKLTMPGMHDAMSLLSSYSSIIMLLLIPLASIVTALVFKKWGENYYEHVIMNTYTLIYYTILSIVVFFPILYLLKNTPAIFVTFMTLSTFIAYPFIMVWFYKEYYTQKSIGDIIIKVLLALAIGFVIYIMIIFGIAIWMVMNNPEMFIPKK</sequence>
<feature type="transmembrane region" description="Helical" evidence="1">
    <location>
        <begin position="127"/>
        <end position="150"/>
    </location>
</feature>
<comment type="caution">
    <text evidence="3">The sequence shown here is derived from an EMBL/GenBank/DDBJ whole genome shotgun (WGS) entry which is preliminary data.</text>
</comment>
<keyword evidence="1" id="KW-0472">Membrane</keyword>
<protein>
    <submittedName>
        <fullName evidence="3">Uncharacterized protein DUF3667</fullName>
    </submittedName>
</protein>
<name>A0A497UVC6_9FLAO</name>
<evidence type="ECO:0000313" key="3">
    <source>
        <dbReference type="EMBL" id="RLJ34712.1"/>
    </source>
</evidence>
<accession>A0A497UVC6</accession>
<feature type="transmembrane region" description="Helical" evidence="1">
    <location>
        <begin position="162"/>
        <end position="186"/>
    </location>
</feature>
<evidence type="ECO:0000313" key="5">
    <source>
        <dbReference type="Proteomes" id="UP000275027"/>
    </source>
</evidence>
<dbReference type="RefSeq" id="WP_101471581.1">
    <property type="nucleotide sequence ID" value="NZ_PJND01000007.1"/>
</dbReference>
<reference evidence="2 4" key="1">
    <citation type="submission" date="2017-12" db="EMBL/GenBank/DDBJ databases">
        <title>Genomic Encyclopedia of Type Strains, Phase III (KMG-III): the genomes of soil and plant-associated and newly described type strains.</title>
        <authorList>
            <person name="Whitman W."/>
        </authorList>
    </citation>
    <scope>NUCLEOTIDE SEQUENCE [LARGE SCALE GENOMIC DNA]</scope>
    <source>
        <strain evidence="2 4">IP-10</strain>
    </source>
</reference>
<dbReference type="InterPro" id="IPR022134">
    <property type="entry name" value="DUF3667"/>
</dbReference>